<protein>
    <submittedName>
        <fullName evidence="1">Uncharacterized protein</fullName>
    </submittedName>
</protein>
<evidence type="ECO:0000313" key="2">
    <source>
        <dbReference type="Proteomes" id="UP000324222"/>
    </source>
</evidence>
<evidence type="ECO:0000313" key="1">
    <source>
        <dbReference type="EMBL" id="MPC45976.1"/>
    </source>
</evidence>
<keyword evidence="2" id="KW-1185">Reference proteome</keyword>
<comment type="caution">
    <text evidence="1">The sequence shown here is derived from an EMBL/GenBank/DDBJ whole genome shotgun (WGS) entry which is preliminary data.</text>
</comment>
<reference evidence="1 2" key="1">
    <citation type="submission" date="2019-05" db="EMBL/GenBank/DDBJ databases">
        <title>Another draft genome of Portunus trituberculatus and its Hox gene families provides insights of decapod evolution.</title>
        <authorList>
            <person name="Jeong J.-H."/>
            <person name="Song I."/>
            <person name="Kim S."/>
            <person name="Choi T."/>
            <person name="Kim D."/>
            <person name="Ryu S."/>
            <person name="Kim W."/>
        </authorList>
    </citation>
    <scope>NUCLEOTIDE SEQUENCE [LARGE SCALE GENOMIC DNA]</scope>
    <source>
        <tissue evidence="1">Muscle</tissue>
    </source>
</reference>
<name>A0A5B7FKG2_PORTR</name>
<proteinExistence type="predicted"/>
<organism evidence="1 2">
    <name type="scientific">Portunus trituberculatus</name>
    <name type="common">Swimming crab</name>
    <name type="synonym">Neptunus trituberculatus</name>
    <dbReference type="NCBI Taxonomy" id="210409"/>
    <lineage>
        <taxon>Eukaryota</taxon>
        <taxon>Metazoa</taxon>
        <taxon>Ecdysozoa</taxon>
        <taxon>Arthropoda</taxon>
        <taxon>Crustacea</taxon>
        <taxon>Multicrustacea</taxon>
        <taxon>Malacostraca</taxon>
        <taxon>Eumalacostraca</taxon>
        <taxon>Eucarida</taxon>
        <taxon>Decapoda</taxon>
        <taxon>Pleocyemata</taxon>
        <taxon>Brachyura</taxon>
        <taxon>Eubrachyura</taxon>
        <taxon>Portunoidea</taxon>
        <taxon>Portunidae</taxon>
        <taxon>Portuninae</taxon>
        <taxon>Portunus</taxon>
    </lineage>
</organism>
<dbReference type="AlphaFoldDB" id="A0A5B7FKG2"/>
<dbReference type="Proteomes" id="UP000324222">
    <property type="component" value="Unassembled WGS sequence"/>
</dbReference>
<dbReference type="EMBL" id="VSRR010006978">
    <property type="protein sequence ID" value="MPC45976.1"/>
    <property type="molecule type" value="Genomic_DNA"/>
</dbReference>
<gene>
    <name evidence="1" type="ORF">E2C01_039682</name>
</gene>
<sequence length="60" mass="6776">MVFLTAPQSMCEGRETRANNVKESSKQEYGCWWWHVKEEGGDKTGLLGGARPLLCQLKYG</sequence>
<accession>A0A5B7FKG2</accession>